<dbReference type="InterPro" id="IPR002068">
    <property type="entry name" value="A-crystallin/Hsp20_dom"/>
</dbReference>
<evidence type="ECO:0000256" key="1">
    <source>
        <dbReference type="ARBA" id="ARBA00023016"/>
    </source>
</evidence>
<feature type="non-terminal residue" evidence="5">
    <location>
        <position position="1"/>
    </location>
</feature>
<sequence>KVEVPGAKAGDINLQFDDDNRLLRITGETKSEDEGISVHSRFENSFILDRNVDISKISAQMDNGILTITAPKFEELKCTVRRIDVV</sequence>
<accession>B8BX58</accession>
<dbReference type="Proteomes" id="UP000001449">
    <property type="component" value="Chromosome 3"/>
</dbReference>
<dbReference type="CDD" id="cd06464">
    <property type="entry name" value="ACD_sHsps-like"/>
    <property type="match status" value="1"/>
</dbReference>
<dbReference type="InParanoid" id="B8BX58"/>
<comment type="similarity">
    <text evidence="2 3">Belongs to the small heat shock protein (HSP20) family.</text>
</comment>
<dbReference type="HOGENOM" id="CLU_2504768_0_0_1"/>
<dbReference type="PROSITE" id="PS01031">
    <property type="entry name" value="SHSP"/>
    <property type="match status" value="1"/>
</dbReference>
<dbReference type="KEGG" id="tps:THAPSDRAFT_261702"/>
<dbReference type="STRING" id="35128.B8BX58"/>
<organism evidence="5 6">
    <name type="scientific">Thalassiosira pseudonana</name>
    <name type="common">Marine diatom</name>
    <name type="synonym">Cyclotella nana</name>
    <dbReference type="NCBI Taxonomy" id="35128"/>
    <lineage>
        <taxon>Eukaryota</taxon>
        <taxon>Sar</taxon>
        <taxon>Stramenopiles</taxon>
        <taxon>Ochrophyta</taxon>
        <taxon>Bacillariophyta</taxon>
        <taxon>Coscinodiscophyceae</taxon>
        <taxon>Thalassiosirophycidae</taxon>
        <taxon>Thalassiosirales</taxon>
        <taxon>Thalassiosiraceae</taxon>
        <taxon>Thalassiosira</taxon>
    </lineage>
</organism>
<protein>
    <submittedName>
        <fullName evidence="5">Low molecular weight heat shock protein</fullName>
    </submittedName>
</protein>
<keyword evidence="6" id="KW-1185">Reference proteome</keyword>
<gene>
    <name evidence="5" type="ORF">THAPSDRAFT_261702</name>
</gene>
<reference evidence="5 6" key="2">
    <citation type="journal article" date="2008" name="Nature">
        <title>The Phaeodactylum genome reveals the evolutionary history of diatom genomes.</title>
        <authorList>
            <person name="Bowler C."/>
            <person name="Allen A.E."/>
            <person name="Badger J.H."/>
            <person name="Grimwood J."/>
            <person name="Jabbari K."/>
            <person name="Kuo A."/>
            <person name="Maheswari U."/>
            <person name="Martens C."/>
            <person name="Maumus F."/>
            <person name="Otillar R.P."/>
            <person name="Rayko E."/>
            <person name="Salamov A."/>
            <person name="Vandepoele K."/>
            <person name="Beszteri B."/>
            <person name="Gruber A."/>
            <person name="Heijde M."/>
            <person name="Katinka M."/>
            <person name="Mock T."/>
            <person name="Valentin K."/>
            <person name="Verret F."/>
            <person name="Berges J.A."/>
            <person name="Brownlee C."/>
            <person name="Cadoret J.P."/>
            <person name="Chiovitti A."/>
            <person name="Choi C.J."/>
            <person name="Coesel S."/>
            <person name="De Martino A."/>
            <person name="Detter J.C."/>
            <person name="Durkin C."/>
            <person name="Falciatore A."/>
            <person name="Fournet J."/>
            <person name="Haruta M."/>
            <person name="Huysman M.J."/>
            <person name="Jenkins B.D."/>
            <person name="Jiroutova K."/>
            <person name="Jorgensen R.E."/>
            <person name="Joubert Y."/>
            <person name="Kaplan A."/>
            <person name="Kroger N."/>
            <person name="Kroth P.G."/>
            <person name="La Roche J."/>
            <person name="Lindquist E."/>
            <person name="Lommer M."/>
            <person name="Martin-Jezequel V."/>
            <person name="Lopez P.J."/>
            <person name="Lucas S."/>
            <person name="Mangogna M."/>
            <person name="McGinnis K."/>
            <person name="Medlin L.K."/>
            <person name="Montsant A."/>
            <person name="Oudot-Le Secq M.P."/>
            <person name="Napoli C."/>
            <person name="Obornik M."/>
            <person name="Parker M.S."/>
            <person name="Petit J.L."/>
            <person name="Porcel B.M."/>
            <person name="Poulsen N."/>
            <person name="Robison M."/>
            <person name="Rychlewski L."/>
            <person name="Rynearson T.A."/>
            <person name="Schmutz J."/>
            <person name="Shapiro H."/>
            <person name="Siaut M."/>
            <person name="Stanley M."/>
            <person name="Sussman M.R."/>
            <person name="Taylor A.R."/>
            <person name="Vardi A."/>
            <person name="von Dassow P."/>
            <person name="Vyverman W."/>
            <person name="Willis A."/>
            <person name="Wyrwicz L.S."/>
            <person name="Rokhsar D.S."/>
            <person name="Weissenbach J."/>
            <person name="Armbrust E.V."/>
            <person name="Green B.R."/>
            <person name="Van de Peer Y."/>
            <person name="Grigoriev I.V."/>
        </authorList>
    </citation>
    <scope>NUCLEOTIDE SEQUENCE [LARGE SCALE GENOMIC DNA]</scope>
    <source>
        <strain evidence="5 6">CCMP1335</strain>
    </source>
</reference>
<dbReference type="EMBL" id="CM000640">
    <property type="protein sequence ID" value="EED93650.1"/>
    <property type="molecule type" value="Genomic_DNA"/>
</dbReference>
<evidence type="ECO:0000313" key="6">
    <source>
        <dbReference type="Proteomes" id="UP000001449"/>
    </source>
</evidence>
<dbReference type="PANTHER" id="PTHR11527">
    <property type="entry name" value="HEAT-SHOCK PROTEIN 20 FAMILY MEMBER"/>
    <property type="match status" value="1"/>
</dbReference>
<dbReference type="PaxDb" id="35128-Thaps261702"/>
<evidence type="ECO:0000256" key="3">
    <source>
        <dbReference type="RuleBase" id="RU003616"/>
    </source>
</evidence>
<dbReference type="FunCoup" id="B8BX58">
    <property type="interactions" value="33"/>
</dbReference>
<dbReference type="Pfam" id="PF00011">
    <property type="entry name" value="HSP20"/>
    <property type="match status" value="1"/>
</dbReference>
<proteinExistence type="inferred from homology"/>
<evidence type="ECO:0000259" key="4">
    <source>
        <dbReference type="PROSITE" id="PS01031"/>
    </source>
</evidence>
<reference evidence="5 6" key="1">
    <citation type="journal article" date="2004" name="Science">
        <title>The genome of the diatom Thalassiosira pseudonana: ecology, evolution, and metabolism.</title>
        <authorList>
            <person name="Armbrust E.V."/>
            <person name="Berges J.A."/>
            <person name="Bowler C."/>
            <person name="Green B.R."/>
            <person name="Martinez D."/>
            <person name="Putnam N.H."/>
            <person name="Zhou S."/>
            <person name="Allen A.E."/>
            <person name="Apt K.E."/>
            <person name="Bechner M."/>
            <person name="Brzezinski M.A."/>
            <person name="Chaal B.K."/>
            <person name="Chiovitti A."/>
            <person name="Davis A.K."/>
            <person name="Demarest M.S."/>
            <person name="Detter J.C."/>
            <person name="Glavina T."/>
            <person name="Goodstein D."/>
            <person name="Hadi M.Z."/>
            <person name="Hellsten U."/>
            <person name="Hildebrand M."/>
            <person name="Jenkins B.D."/>
            <person name="Jurka J."/>
            <person name="Kapitonov V.V."/>
            <person name="Kroger N."/>
            <person name="Lau W.W."/>
            <person name="Lane T.W."/>
            <person name="Larimer F.W."/>
            <person name="Lippmeier J.C."/>
            <person name="Lucas S."/>
            <person name="Medina M."/>
            <person name="Montsant A."/>
            <person name="Obornik M."/>
            <person name="Parker M.S."/>
            <person name="Palenik B."/>
            <person name="Pazour G.J."/>
            <person name="Richardson P.M."/>
            <person name="Rynearson T.A."/>
            <person name="Saito M.A."/>
            <person name="Schwartz D.C."/>
            <person name="Thamatrakoln K."/>
            <person name="Valentin K."/>
            <person name="Vardi A."/>
            <person name="Wilkerson F.P."/>
            <person name="Rokhsar D.S."/>
        </authorList>
    </citation>
    <scope>NUCLEOTIDE SEQUENCE [LARGE SCALE GENOMIC DNA]</scope>
    <source>
        <strain evidence="5 6">CCMP1335</strain>
    </source>
</reference>
<dbReference type="AlphaFoldDB" id="B8BX58"/>
<feature type="non-terminal residue" evidence="5">
    <location>
        <position position="86"/>
    </location>
</feature>
<dbReference type="InterPro" id="IPR031107">
    <property type="entry name" value="Small_HSP"/>
</dbReference>
<dbReference type="GeneID" id="7441764"/>
<name>B8BX58_THAPS</name>
<dbReference type="InterPro" id="IPR008978">
    <property type="entry name" value="HSP20-like_chaperone"/>
</dbReference>
<dbReference type="Gene3D" id="2.60.40.790">
    <property type="match status" value="1"/>
</dbReference>
<evidence type="ECO:0000313" key="5">
    <source>
        <dbReference type="EMBL" id="EED93650.1"/>
    </source>
</evidence>
<dbReference type="SUPFAM" id="SSF49764">
    <property type="entry name" value="HSP20-like chaperones"/>
    <property type="match status" value="1"/>
</dbReference>
<evidence type="ECO:0000256" key="2">
    <source>
        <dbReference type="PROSITE-ProRule" id="PRU00285"/>
    </source>
</evidence>
<keyword evidence="1 5" id="KW-0346">Stress response</keyword>
<dbReference type="RefSeq" id="XP_002288214.1">
    <property type="nucleotide sequence ID" value="XM_002288178.1"/>
</dbReference>
<feature type="domain" description="SHSP" evidence="4">
    <location>
        <begin position="1"/>
        <end position="86"/>
    </location>
</feature>